<protein>
    <submittedName>
        <fullName evidence="1">Uncharacterized protein</fullName>
    </submittedName>
</protein>
<comment type="caution">
    <text evidence="1">The sequence shown here is derived from an EMBL/GenBank/DDBJ whole genome shotgun (WGS) entry which is preliminary data.</text>
</comment>
<reference evidence="1" key="1">
    <citation type="submission" date="2021-02" db="EMBL/GenBank/DDBJ databases">
        <authorList>
            <consortium name="DOE Joint Genome Institute"/>
            <person name="Ahrendt S."/>
            <person name="Looney B.P."/>
            <person name="Miyauchi S."/>
            <person name="Morin E."/>
            <person name="Drula E."/>
            <person name="Courty P.E."/>
            <person name="Chicoki N."/>
            <person name="Fauchery L."/>
            <person name="Kohler A."/>
            <person name="Kuo A."/>
            <person name="Labutti K."/>
            <person name="Pangilinan J."/>
            <person name="Lipzen A."/>
            <person name="Riley R."/>
            <person name="Andreopoulos W."/>
            <person name="He G."/>
            <person name="Johnson J."/>
            <person name="Barry K.W."/>
            <person name="Grigoriev I.V."/>
            <person name="Nagy L."/>
            <person name="Hibbett D."/>
            <person name="Henrissat B."/>
            <person name="Matheny P.B."/>
            <person name="Labbe J."/>
            <person name="Martin F."/>
        </authorList>
    </citation>
    <scope>NUCLEOTIDE SEQUENCE</scope>
    <source>
        <strain evidence="1">FP105234-sp</strain>
    </source>
</reference>
<proteinExistence type="predicted"/>
<keyword evidence="2" id="KW-1185">Reference proteome</keyword>
<gene>
    <name evidence="1" type="ORF">FA95DRAFT_1683414</name>
</gene>
<name>A0ACB8RBU2_9AGAM</name>
<sequence length="794" mass="87729">MSRSMTAAQVIALGEYLDQDFDPASLTVSQLLGVFGFHNIRYPSPYTKPKLVQLFNDEIKPQAKTFKKERIKRENSDASAEGIRDGVTGKYLDEDPQPLRRSSRRTSRAPSAEPDVKPEPSKRRRSSAQPTLGGPSTRTSQPSQPALVEESEPEEEAPRKVSRGKKTSEGAGTRARRVSQTVQDDSGWEDNNIFQSGAESSSPARPPPPKTRTRRSVAPKATTATTRRAKPKASSVPPELPSSSPPQSDDDGPTHSPPRSKFEPRLPPEVVRENDLVSSGRQRTPFKSPASPLRPLKLEELSEHSDEQQEPDELVEELDEASDPEAIDDREPDDEEEPEDADVEHVHAVQRRIADPRVSRPASQSNPFTRAFGAFAFGFMLLYLLPYKNLSTSFGFCDTNSTTNDALEAARTRRAAVEACQRENRTLLYLPSTSTPVPAEGDEPPACPPPAVLPVWYPDECTPCPEHARCAPDTVVCEDGYLFRPHPLLFFLPFPDAPSIGPTDLSGPASSFLVAVHTALNGLPGLGSVALPPRCVLDPKRVKRIGTIGKAVETQLGLQRGKRLCVGGSPAVKEEDGGEARRWGYELGFLKEEMRRKTPPNKVAQFEMDFQEAMQELMQWGGVVTGEDAAGRKYIAHRVPTLDWSCYATVEAREAWTAHRWKVYGTLASILSAIYLRARGAARAVEDTRVAALVQVALDTLRNQELAHHTDPVSAPQPYLPSLQLRDLVLQDEHSVGRRRRLWDRVERVVEGNANVRANLEEVHGGDELRVWRWVGGAGRRQVQYEGAEGRVVA</sequence>
<reference evidence="1" key="2">
    <citation type="journal article" date="2022" name="New Phytol.">
        <title>Evolutionary transition to the ectomycorrhizal habit in the genomes of a hyperdiverse lineage of mushroom-forming fungi.</title>
        <authorList>
            <person name="Looney B."/>
            <person name="Miyauchi S."/>
            <person name="Morin E."/>
            <person name="Drula E."/>
            <person name="Courty P.E."/>
            <person name="Kohler A."/>
            <person name="Kuo A."/>
            <person name="LaButti K."/>
            <person name="Pangilinan J."/>
            <person name="Lipzen A."/>
            <person name="Riley R."/>
            <person name="Andreopoulos W."/>
            <person name="He G."/>
            <person name="Johnson J."/>
            <person name="Nolan M."/>
            <person name="Tritt A."/>
            <person name="Barry K.W."/>
            <person name="Grigoriev I.V."/>
            <person name="Nagy L.G."/>
            <person name="Hibbett D."/>
            <person name="Henrissat B."/>
            <person name="Matheny P.B."/>
            <person name="Labbe J."/>
            <person name="Martin F.M."/>
        </authorList>
    </citation>
    <scope>NUCLEOTIDE SEQUENCE</scope>
    <source>
        <strain evidence="1">FP105234-sp</strain>
    </source>
</reference>
<evidence type="ECO:0000313" key="1">
    <source>
        <dbReference type="EMBL" id="KAI0041136.1"/>
    </source>
</evidence>
<evidence type="ECO:0000313" key="2">
    <source>
        <dbReference type="Proteomes" id="UP000814033"/>
    </source>
</evidence>
<dbReference type="Proteomes" id="UP000814033">
    <property type="component" value="Unassembled WGS sequence"/>
</dbReference>
<organism evidence="1 2">
    <name type="scientific">Auriscalpium vulgare</name>
    <dbReference type="NCBI Taxonomy" id="40419"/>
    <lineage>
        <taxon>Eukaryota</taxon>
        <taxon>Fungi</taxon>
        <taxon>Dikarya</taxon>
        <taxon>Basidiomycota</taxon>
        <taxon>Agaricomycotina</taxon>
        <taxon>Agaricomycetes</taxon>
        <taxon>Russulales</taxon>
        <taxon>Auriscalpiaceae</taxon>
        <taxon>Auriscalpium</taxon>
    </lineage>
</organism>
<dbReference type="EMBL" id="MU276142">
    <property type="protein sequence ID" value="KAI0041136.1"/>
    <property type="molecule type" value="Genomic_DNA"/>
</dbReference>
<accession>A0ACB8RBU2</accession>